<dbReference type="EMBL" id="CAMGYJ010000005">
    <property type="protein sequence ID" value="CAI0409005.1"/>
    <property type="molecule type" value="Genomic_DNA"/>
</dbReference>
<reference evidence="1" key="1">
    <citation type="submission" date="2022-08" db="EMBL/GenBank/DDBJ databases">
        <authorList>
            <person name="Gutierrez-Valencia J."/>
        </authorList>
    </citation>
    <scope>NUCLEOTIDE SEQUENCE</scope>
</reference>
<proteinExistence type="predicted"/>
<dbReference type="Proteomes" id="UP001154282">
    <property type="component" value="Unassembled WGS sequence"/>
</dbReference>
<organism evidence="1 2">
    <name type="scientific">Linum tenue</name>
    <dbReference type="NCBI Taxonomy" id="586396"/>
    <lineage>
        <taxon>Eukaryota</taxon>
        <taxon>Viridiplantae</taxon>
        <taxon>Streptophyta</taxon>
        <taxon>Embryophyta</taxon>
        <taxon>Tracheophyta</taxon>
        <taxon>Spermatophyta</taxon>
        <taxon>Magnoliopsida</taxon>
        <taxon>eudicotyledons</taxon>
        <taxon>Gunneridae</taxon>
        <taxon>Pentapetalae</taxon>
        <taxon>rosids</taxon>
        <taxon>fabids</taxon>
        <taxon>Malpighiales</taxon>
        <taxon>Linaceae</taxon>
        <taxon>Linum</taxon>
    </lineage>
</organism>
<dbReference type="AlphaFoldDB" id="A0AAV0JJ67"/>
<feature type="non-terminal residue" evidence="1">
    <location>
        <position position="71"/>
    </location>
</feature>
<keyword evidence="2" id="KW-1185">Reference proteome</keyword>
<protein>
    <submittedName>
        <fullName evidence="1">Uncharacterized protein</fullName>
    </submittedName>
</protein>
<name>A0AAV0JJ67_9ROSI</name>
<evidence type="ECO:0000313" key="2">
    <source>
        <dbReference type="Proteomes" id="UP001154282"/>
    </source>
</evidence>
<gene>
    <name evidence="1" type="ORF">LITE_LOCUS14212</name>
</gene>
<comment type="caution">
    <text evidence="1">The sequence shown here is derived from an EMBL/GenBank/DDBJ whole genome shotgun (WGS) entry which is preliminary data.</text>
</comment>
<accession>A0AAV0JJ67</accession>
<sequence>MSLHLFLNWPCVLEIVYTQKYSPLYVYTTLMPEAANIPGSRFPFSHAANHHCGGGSKVTGDHSSCYLSLYT</sequence>
<evidence type="ECO:0000313" key="1">
    <source>
        <dbReference type="EMBL" id="CAI0409005.1"/>
    </source>
</evidence>